<comment type="caution">
    <text evidence="2">The sequence shown here is derived from an EMBL/GenBank/DDBJ whole genome shotgun (WGS) entry which is preliminary data.</text>
</comment>
<feature type="domain" description="DinB-like" evidence="1">
    <location>
        <begin position="9"/>
        <end position="144"/>
    </location>
</feature>
<dbReference type="Proteomes" id="UP001501456">
    <property type="component" value="Unassembled WGS sequence"/>
</dbReference>
<dbReference type="RefSeq" id="WP_344728842.1">
    <property type="nucleotide sequence ID" value="NZ_BAABBI010000001.1"/>
</dbReference>
<dbReference type="Pfam" id="PF12867">
    <property type="entry name" value="DinB_2"/>
    <property type="match status" value="1"/>
</dbReference>
<sequence length="151" mass="17639">MDSVFNIWKTNRRLHLKYLKNYNVKQLNTIPLGFNNNLIWNIGHIIVAQQALLYKTAGLEGYVSDTMFNTYKPGTKPNREIQQEEIDELKILLLALVELTKVDYQNNLFSNFKPFKIETGFKLNTIEDAILFNNYHEAMHYGIIKSITNLI</sequence>
<evidence type="ECO:0000313" key="2">
    <source>
        <dbReference type="EMBL" id="GAA3783329.1"/>
    </source>
</evidence>
<dbReference type="SUPFAM" id="SSF109854">
    <property type="entry name" value="DinB/YfiT-like putative metalloenzymes"/>
    <property type="match status" value="1"/>
</dbReference>
<dbReference type="EMBL" id="BAABBI010000001">
    <property type="protein sequence ID" value="GAA3783329.1"/>
    <property type="molecule type" value="Genomic_DNA"/>
</dbReference>
<proteinExistence type="predicted"/>
<dbReference type="InterPro" id="IPR034660">
    <property type="entry name" value="DinB/YfiT-like"/>
</dbReference>
<evidence type="ECO:0000259" key="1">
    <source>
        <dbReference type="Pfam" id="PF12867"/>
    </source>
</evidence>
<accession>A0ABP7H361</accession>
<evidence type="ECO:0000313" key="3">
    <source>
        <dbReference type="Proteomes" id="UP001501456"/>
    </source>
</evidence>
<dbReference type="Gene3D" id="1.20.120.450">
    <property type="entry name" value="dinb family like domain"/>
    <property type="match status" value="1"/>
</dbReference>
<dbReference type="InterPro" id="IPR024775">
    <property type="entry name" value="DinB-like"/>
</dbReference>
<keyword evidence="3" id="KW-1185">Reference proteome</keyword>
<reference evidence="3" key="1">
    <citation type="journal article" date="2019" name="Int. J. Syst. Evol. Microbiol.">
        <title>The Global Catalogue of Microorganisms (GCM) 10K type strain sequencing project: providing services to taxonomists for standard genome sequencing and annotation.</title>
        <authorList>
            <consortium name="The Broad Institute Genomics Platform"/>
            <consortium name="The Broad Institute Genome Sequencing Center for Infectious Disease"/>
            <person name="Wu L."/>
            <person name="Ma J."/>
        </authorList>
    </citation>
    <scope>NUCLEOTIDE SEQUENCE [LARGE SCALE GENOMIC DNA]</scope>
    <source>
        <strain evidence="3">JCM 17525</strain>
    </source>
</reference>
<protein>
    <submittedName>
        <fullName evidence="2">DinB family protein</fullName>
    </submittedName>
</protein>
<gene>
    <name evidence="2" type="ORF">GCM10022271_14570</name>
</gene>
<organism evidence="2 3">
    <name type="scientific">Corallibacter vietnamensis</name>
    <dbReference type="NCBI Taxonomy" id="904130"/>
    <lineage>
        <taxon>Bacteria</taxon>
        <taxon>Pseudomonadati</taxon>
        <taxon>Bacteroidota</taxon>
        <taxon>Flavobacteriia</taxon>
        <taxon>Flavobacteriales</taxon>
        <taxon>Flavobacteriaceae</taxon>
        <taxon>Corallibacter</taxon>
    </lineage>
</organism>
<name>A0ABP7H361_9FLAO</name>